<dbReference type="InterPro" id="IPR003382">
    <property type="entry name" value="Flavoprotein"/>
</dbReference>
<evidence type="ECO:0000256" key="4">
    <source>
        <dbReference type="RuleBase" id="RU364078"/>
    </source>
</evidence>
<dbReference type="GO" id="GO:0004632">
    <property type="term" value="F:phosphopantothenate--cysteine ligase activity"/>
    <property type="evidence" value="ECO:0007669"/>
    <property type="project" value="UniProtKB-UniRule"/>
</dbReference>
<feature type="binding site" evidence="3">
    <location>
        <position position="286"/>
    </location>
    <ligand>
        <name>CTP</name>
        <dbReference type="ChEBI" id="CHEBI:37563"/>
    </ligand>
</feature>
<dbReference type="GO" id="GO:0015937">
    <property type="term" value="P:coenzyme A biosynthetic process"/>
    <property type="evidence" value="ECO:0007669"/>
    <property type="project" value="UniProtKB-UniRule"/>
</dbReference>
<gene>
    <name evidence="3" type="primary">coaBC</name>
    <name evidence="7" type="ORF">HNQ47_001510</name>
</gene>
<feature type="binding site" evidence="3">
    <location>
        <position position="334"/>
    </location>
    <ligand>
        <name>CTP</name>
        <dbReference type="ChEBI" id="CHEBI:37563"/>
    </ligand>
</feature>
<comment type="cofactor">
    <cofactor evidence="3">
        <name>FMN</name>
        <dbReference type="ChEBI" id="CHEBI:58210"/>
    </cofactor>
    <text evidence="3">Binds 1 FMN per subunit.</text>
</comment>
<comment type="function">
    <text evidence="4">Catalyzes two steps in the biosynthesis of coenzyme A. In the first step cysteine is conjugated to 4'-phosphopantothenate to form 4-phosphopantothenoylcysteine, in the latter compound is decarboxylated to form 4'-phosphopantotheine.</text>
</comment>
<dbReference type="Pfam" id="PF04127">
    <property type="entry name" value="DFP"/>
    <property type="match status" value="1"/>
</dbReference>
<dbReference type="GO" id="GO:0015941">
    <property type="term" value="P:pantothenate catabolic process"/>
    <property type="evidence" value="ECO:0007669"/>
    <property type="project" value="InterPro"/>
</dbReference>
<feature type="domain" description="DNA/pantothenate metabolism flavoprotein C-terminal" evidence="6">
    <location>
        <begin position="183"/>
        <end position="390"/>
    </location>
</feature>
<dbReference type="SUPFAM" id="SSF102645">
    <property type="entry name" value="CoaB-like"/>
    <property type="match status" value="1"/>
</dbReference>
<feature type="binding site" evidence="3">
    <location>
        <position position="276"/>
    </location>
    <ligand>
        <name>CTP</name>
        <dbReference type="ChEBI" id="CHEBI:37563"/>
    </ligand>
</feature>
<dbReference type="Gene3D" id="3.40.50.10300">
    <property type="entry name" value="CoaB-like"/>
    <property type="match status" value="1"/>
</dbReference>
<dbReference type="UniPathway" id="UPA00241">
    <property type="reaction ID" value="UER00353"/>
</dbReference>
<comment type="caution">
    <text evidence="3">Lacks conserved residue(s) required for the propagation of feature annotation.</text>
</comment>
<dbReference type="SUPFAM" id="SSF52507">
    <property type="entry name" value="Homo-oligomeric flavin-containing Cys decarboxylases, HFCD"/>
    <property type="match status" value="1"/>
</dbReference>
<name>A0A7W8FVT1_9FIRM</name>
<keyword evidence="2 3" id="KW-0456">Lyase</keyword>
<proteinExistence type="inferred from homology"/>
<feature type="binding site" evidence="3">
    <location>
        <position position="338"/>
    </location>
    <ligand>
        <name>CTP</name>
        <dbReference type="ChEBI" id="CHEBI:37563"/>
    </ligand>
</feature>
<evidence type="ECO:0000259" key="6">
    <source>
        <dbReference type="Pfam" id="PF04127"/>
    </source>
</evidence>
<comment type="caution">
    <text evidence="7">The sequence shown here is derived from an EMBL/GenBank/DDBJ whole genome shotgun (WGS) entry which is preliminary data.</text>
</comment>
<comment type="similarity">
    <text evidence="3 4">In the C-terminal section; belongs to the PPC synthetase family.</text>
</comment>
<dbReference type="PANTHER" id="PTHR14359">
    <property type="entry name" value="HOMO-OLIGOMERIC FLAVIN CONTAINING CYS DECARBOXYLASE FAMILY"/>
    <property type="match status" value="1"/>
</dbReference>
<dbReference type="InterPro" id="IPR007085">
    <property type="entry name" value="DNA/pantothenate-metab_flavo_C"/>
</dbReference>
<dbReference type="RefSeq" id="WP_183328779.1">
    <property type="nucleotide sequence ID" value="NZ_JACHHK010000005.1"/>
</dbReference>
<dbReference type="GO" id="GO:0004633">
    <property type="term" value="F:phosphopantothenoylcysteine decarboxylase activity"/>
    <property type="evidence" value="ECO:0007669"/>
    <property type="project" value="UniProtKB-UniRule"/>
</dbReference>
<sequence>MKKNVLVGVSGGIAAYKACDFVSTLSKKEYDIKVVLTENAARFVPPINFEALSHHKAEVSLFDETNEDPIAHINLARWADVFVLIPASADVIAKVVHGIADDLLTTTFLACTCHKIICPAMNVHMYENPVTQENLTKARSLGYQIIDPATGILACQDTGKGKLAPVPDIVQAVDDYFEASQSLRGKHVLISAGPTQEALDPVRYITNHSSGKQGYAIARAALACGADVTLVTGPTKLADIQGVTMIKVTSACDMFEAMKSQYDWADYVIMAAAVSDYRPEVVFDQKMKNKDENITFRFVKNPDILEYLGAHKTHQIICGFAMETENLDQNARHKLETKNCDMLIANNLFTKGAGFNTETNVVTLLTRKENIHLPKLTKEELGYKILEVLQNLEKEQKHVSSN</sequence>
<feature type="binding site" evidence="3">
    <location>
        <begin position="302"/>
        <end position="305"/>
    </location>
    <ligand>
        <name>CTP</name>
        <dbReference type="ChEBI" id="CHEBI:37563"/>
    </ligand>
</feature>
<keyword evidence="3" id="KW-0511">Multifunctional enzyme</keyword>
<feature type="domain" description="Flavoprotein" evidence="5">
    <location>
        <begin position="3"/>
        <end position="175"/>
    </location>
</feature>
<keyword evidence="8" id="KW-1185">Reference proteome</keyword>
<dbReference type="AlphaFoldDB" id="A0A7W8FVT1"/>
<dbReference type="PANTHER" id="PTHR14359:SF6">
    <property type="entry name" value="PHOSPHOPANTOTHENOYLCYSTEINE DECARBOXYLASE"/>
    <property type="match status" value="1"/>
</dbReference>
<feature type="binding site" evidence="3">
    <location>
        <position position="320"/>
    </location>
    <ligand>
        <name>CTP</name>
        <dbReference type="ChEBI" id="CHEBI:37563"/>
    </ligand>
</feature>
<dbReference type="InterPro" id="IPR035929">
    <property type="entry name" value="CoaB-like_sf"/>
</dbReference>
<keyword evidence="3" id="KW-0479">Metal-binding</keyword>
<evidence type="ECO:0000313" key="7">
    <source>
        <dbReference type="EMBL" id="MBB5183488.1"/>
    </source>
</evidence>
<comment type="catalytic activity">
    <reaction evidence="3 4">
        <text>(R)-4'-phosphopantothenate + L-cysteine + CTP = N-[(R)-4-phosphopantothenoyl]-L-cysteine + CMP + diphosphate + H(+)</text>
        <dbReference type="Rhea" id="RHEA:19397"/>
        <dbReference type="ChEBI" id="CHEBI:10986"/>
        <dbReference type="ChEBI" id="CHEBI:15378"/>
        <dbReference type="ChEBI" id="CHEBI:33019"/>
        <dbReference type="ChEBI" id="CHEBI:35235"/>
        <dbReference type="ChEBI" id="CHEBI:37563"/>
        <dbReference type="ChEBI" id="CHEBI:59458"/>
        <dbReference type="ChEBI" id="CHEBI:60377"/>
        <dbReference type="EC" id="6.3.2.5"/>
    </reaction>
</comment>
<comment type="function">
    <text evidence="3">Catalyzes two sequential steps in the biosynthesis of coenzyme A. In the first step cysteine is conjugated to 4'-phosphopantothenate to form 4-phosphopantothenoylcysteine. In the second step the latter compound is decarboxylated to form 4'-phosphopantotheine.</text>
</comment>
<keyword evidence="3 4" id="KW-0436">Ligase</keyword>
<comment type="cofactor">
    <cofactor evidence="3">
        <name>Mg(2+)</name>
        <dbReference type="ChEBI" id="CHEBI:18420"/>
    </cofactor>
</comment>
<comment type="pathway">
    <text evidence="3 4">Cofactor biosynthesis; coenzyme A biosynthesis; CoA from (R)-pantothenate: step 2/5.</text>
</comment>
<evidence type="ECO:0000256" key="2">
    <source>
        <dbReference type="ARBA" id="ARBA00023239"/>
    </source>
</evidence>
<protein>
    <recommendedName>
        <fullName evidence="3">Coenzyme A biosynthesis bifunctional protein CoaBC</fullName>
    </recommendedName>
    <alternativeName>
        <fullName evidence="3">DNA/pantothenate metabolism flavoprotein</fullName>
    </alternativeName>
    <alternativeName>
        <fullName evidence="3">Phosphopantothenoylcysteine synthetase/decarboxylase</fullName>
        <shortName evidence="3">PPCS-PPCDC</shortName>
    </alternativeName>
    <domain>
        <recommendedName>
            <fullName evidence="3">Phosphopantothenoylcysteine decarboxylase</fullName>
            <shortName evidence="3">PPC decarboxylase</shortName>
            <shortName evidence="3">PPC-DC</shortName>
            <ecNumber evidence="3">4.1.1.36</ecNumber>
        </recommendedName>
        <alternativeName>
            <fullName evidence="3">CoaC</fullName>
        </alternativeName>
    </domain>
    <domain>
        <recommendedName>
            <fullName evidence="3">Phosphopantothenate--cysteine ligase</fullName>
            <ecNumber evidence="3">6.3.2.5</ecNumber>
        </recommendedName>
        <alternativeName>
            <fullName evidence="3">CoaB</fullName>
        </alternativeName>
        <alternativeName>
            <fullName evidence="3">Phosphopantothenoylcysteine synthetase</fullName>
            <shortName evidence="3">PPC synthetase</shortName>
            <shortName evidence="3">PPC-S</shortName>
        </alternativeName>
    </domain>
</protein>
<dbReference type="EC" id="6.3.2.5" evidence="3"/>
<evidence type="ECO:0000256" key="3">
    <source>
        <dbReference type="HAMAP-Rule" id="MF_02225"/>
    </source>
</evidence>
<evidence type="ECO:0000256" key="1">
    <source>
        <dbReference type="ARBA" id="ARBA00022793"/>
    </source>
</evidence>
<keyword evidence="3" id="KW-0460">Magnesium</keyword>
<keyword evidence="3 4" id="KW-0288">FMN</keyword>
<comment type="catalytic activity">
    <reaction evidence="3 4">
        <text>N-[(R)-4-phosphopantothenoyl]-L-cysteine + H(+) = (R)-4'-phosphopantetheine + CO2</text>
        <dbReference type="Rhea" id="RHEA:16793"/>
        <dbReference type="ChEBI" id="CHEBI:15378"/>
        <dbReference type="ChEBI" id="CHEBI:16526"/>
        <dbReference type="ChEBI" id="CHEBI:59458"/>
        <dbReference type="ChEBI" id="CHEBI:61723"/>
        <dbReference type="EC" id="4.1.1.36"/>
    </reaction>
</comment>
<dbReference type="Pfam" id="PF02441">
    <property type="entry name" value="Flavoprotein"/>
    <property type="match status" value="1"/>
</dbReference>
<dbReference type="NCBIfam" id="TIGR00521">
    <property type="entry name" value="coaBC_dfp"/>
    <property type="match status" value="1"/>
</dbReference>
<keyword evidence="3 4" id="KW-0285">Flavoprotein</keyword>
<keyword evidence="1 3" id="KW-0210">Decarboxylase</keyword>
<dbReference type="HAMAP" id="MF_02225">
    <property type="entry name" value="CoaBC"/>
    <property type="match status" value="1"/>
</dbReference>
<reference evidence="7 8" key="1">
    <citation type="submission" date="2020-08" db="EMBL/GenBank/DDBJ databases">
        <title>Genomic Encyclopedia of Type Strains, Phase IV (KMG-IV): sequencing the most valuable type-strain genomes for metagenomic binning, comparative biology and taxonomic classification.</title>
        <authorList>
            <person name="Goeker M."/>
        </authorList>
    </citation>
    <scope>NUCLEOTIDE SEQUENCE [LARGE SCALE GENOMIC DNA]</scope>
    <source>
        <strain evidence="7 8">DSM 25799</strain>
    </source>
</reference>
<evidence type="ECO:0000259" key="5">
    <source>
        <dbReference type="Pfam" id="PF02441"/>
    </source>
</evidence>
<dbReference type="GO" id="GO:0046872">
    <property type="term" value="F:metal ion binding"/>
    <property type="evidence" value="ECO:0007669"/>
    <property type="project" value="UniProtKB-KW"/>
</dbReference>
<feature type="active site" description="Proton donor" evidence="3">
    <location>
        <position position="155"/>
    </location>
</feature>
<comment type="similarity">
    <text evidence="3 4">In the N-terminal section; belongs to the HFCD (homo-oligomeric flavin containing Cys decarboxylase) superfamily.</text>
</comment>
<dbReference type="Gene3D" id="3.40.50.1950">
    <property type="entry name" value="Flavin prenyltransferase-like"/>
    <property type="match status" value="1"/>
</dbReference>
<dbReference type="GO" id="GO:0010181">
    <property type="term" value="F:FMN binding"/>
    <property type="evidence" value="ECO:0007669"/>
    <property type="project" value="UniProtKB-UniRule"/>
</dbReference>
<feature type="region of interest" description="Phosphopantothenoylcysteine decarboxylase" evidence="3">
    <location>
        <begin position="1"/>
        <end position="187"/>
    </location>
</feature>
<comment type="pathway">
    <text evidence="3 4">Cofactor biosynthesis; coenzyme A biosynthesis; CoA from (R)-pantothenate: step 3/5.</text>
</comment>
<dbReference type="Proteomes" id="UP000539953">
    <property type="component" value="Unassembled WGS sequence"/>
</dbReference>
<dbReference type="InterPro" id="IPR005252">
    <property type="entry name" value="CoaBC"/>
</dbReference>
<dbReference type="InterPro" id="IPR036551">
    <property type="entry name" value="Flavin_trans-like"/>
</dbReference>
<accession>A0A7W8FVT1</accession>
<dbReference type="EC" id="4.1.1.36" evidence="3"/>
<dbReference type="GO" id="GO:0071513">
    <property type="term" value="C:phosphopantothenoylcysteine decarboxylase complex"/>
    <property type="evidence" value="ECO:0007669"/>
    <property type="project" value="TreeGrafter"/>
</dbReference>
<evidence type="ECO:0000313" key="8">
    <source>
        <dbReference type="Proteomes" id="UP000539953"/>
    </source>
</evidence>
<dbReference type="EMBL" id="JACHHK010000005">
    <property type="protein sequence ID" value="MBB5183488.1"/>
    <property type="molecule type" value="Genomic_DNA"/>
</dbReference>
<feature type="region of interest" description="Phosphopantothenate--cysteine ligase" evidence="3">
    <location>
        <begin position="188"/>
        <end position="402"/>
    </location>
</feature>
<organism evidence="7 8">
    <name type="scientific">Catenisphaera adipataccumulans</name>
    <dbReference type="NCBI Taxonomy" id="700500"/>
    <lineage>
        <taxon>Bacteria</taxon>
        <taxon>Bacillati</taxon>
        <taxon>Bacillota</taxon>
        <taxon>Erysipelotrichia</taxon>
        <taxon>Erysipelotrichales</taxon>
        <taxon>Erysipelotrichaceae</taxon>
        <taxon>Catenisphaera</taxon>
    </lineage>
</organism>